<dbReference type="AlphaFoldDB" id="A0A934I151"/>
<proteinExistence type="predicted"/>
<reference evidence="1" key="1">
    <citation type="submission" date="2020-12" db="EMBL/GenBank/DDBJ databases">
        <title>Sanguibacter suaedae sp. nov., isolated from Suaeda aralocaspica.</title>
        <authorList>
            <person name="Ma Q."/>
        </authorList>
    </citation>
    <scope>NUCLEOTIDE SEQUENCE</scope>
    <source>
        <strain evidence="1">YZGR15</strain>
    </source>
</reference>
<protein>
    <submittedName>
        <fullName evidence="1">Uncharacterized protein</fullName>
    </submittedName>
</protein>
<name>A0A934I151_9MICO</name>
<gene>
    <name evidence="1" type="ORF">JAV76_01370</name>
</gene>
<dbReference type="RefSeq" id="WP_198732216.1">
    <property type="nucleotide sequence ID" value="NZ_JAEINH010000001.1"/>
</dbReference>
<dbReference type="EMBL" id="JAEINH010000001">
    <property type="protein sequence ID" value="MBI9113659.1"/>
    <property type="molecule type" value="Genomic_DNA"/>
</dbReference>
<dbReference type="Proteomes" id="UP000602087">
    <property type="component" value="Unassembled WGS sequence"/>
</dbReference>
<evidence type="ECO:0000313" key="1">
    <source>
        <dbReference type="EMBL" id="MBI9113659.1"/>
    </source>
</evidence>
<evidence type="ECO:0000313" key="2">
    <source>
        <dbReference type="Proteomes" id="UP000602087"/>
    </source>
</evidence>
<sequence>MPSGSVNLQWRTTRAIAQIRPRADLTLIDRCHSQTVGLLRSTVAEWAPTGHRVRTMPNLLDVSALTGPDRALTCSLAWWLASQELPDGSLPSGVRYPSRHGTDQQATALWIDMGRFSPGTDTAHAVEAAIDTVASAQFSDRDPDLQAAAKLLGVTVF</sequence>
<keyword evidence="2" id="KW-1185">Reference proteome</keyword>
<accession>A0A934I151</accession>
<organism evidence="1 2">
    <name type="scientific">Sanguibacter suaedae</name>
    <dbReference type="NCBI Taxonomy" id="2795737"/>
    <lineage>
        <taxon>Bacteria</taxon>
        <taxon>Bacillati</taxon>
        <taxon>Actinomycetota</taxon>
        <taxon>Actinomycetes</taxon>
        <taxon>Micrococcales</taxon>
        <taxon>Sanguibacteraceae</taxon>
        <taxon>Sanguibacter</taxon>
    </lineage>
</organism>
<comment type="caution">
    <text evidence="1">The sequence shown here is derived from an EMBL/GenBank/DDBJ whole genome shotgun (WGS) entry which is preliminary data.</text>
</comment>